<dbReference type="EMBL" id="QNSB01000004">
    <property type="protein sequence ID" value="RBP72083.1"/>
    <property type="molecule type" value="Genomic_DNA"/>
</dbReference>
<evidence type="ECO:0000313" key="1">
    <source>
        <dbReference type="EMBL" id="RBP72083.1"/>
    </source>
</evidence>
<dbReference type="AlphaFoldDB" id="A0A366ILL1"/>
<proteinExistence type="predicted"/>
<sequence>MTTAIEMARRYAKAYDNSSRKDKGRLLDTITVATGWSRDHARHQLRQQLALIEEGVSPDAVADRRRSKPKKFSLAARRTLQFVWEQSGQPCGKYLEAAMRDCVTSLEAHGHLRPGVNGYSGEVREELFQISAATIDRYLSSEKADSTEDILLSGSGTGLRTSVPLQATKHLAEPEPGYFVAEYIDHDDDEDAAPRRRTLTLTDIRIGWVRTVSFEPDADPLAVLAEAVESIPYIVTGLLVSPELPQESIEAWAAERFVAVHPISSINHGIRMAERKRRTVDTLQSVIRCNPHVDVELANDIWDALGDRLNFFMPVKNPIGWRRTPSGVRRRVYDDPVTPIRRLLDSGILCPAQTREMEEYAASLDISELTTRIKNIKSFLDIAIHEES</sequence>
<reference evidence="1 2" key="1">
    <citation type="submission" date="2018-06" db="EMBL/GenBank/DDBJ databases">
        <title>Freshwater and sediment microbial communities from various areas in North America, analyzing microbe dynamics in response to fracking.</title>
        <authorList>
            <person name="Lamendella R."/>
        </authorList>
    </citation>
    <scope>NUCLEOTIDE SEQUENCE [LARGE SCALE GENOMIC DNA]</scope>
    <source>
        <strain evidence="1 2">3b_TX</strain>
    </source>
</reference>
<gene>
    <name evidence="1" type="ORF">DFO65_10438</name>
</gene>
<comment type="caution">
    <text evidence="1">The sequence shown here is derived from an EMBL/GenBank/DDBJ whole genome shotgun (WGS) entry which is preliminary data.</text>
</comment>
<name>A0A366ILL1_9MICO</name>
<dbReference type="Proteomes" id="UP000253509">
    <property type="component" value="Unassembled WGS sequence"/>
</dbReference>
<organism evidence="1 2">
    <name type="scientific">Brevibacterium celere</name>
    <dbReference type="NCBI Taxonomy" id="225845"/>
    <lineage>
        <taxon>Bacteria</taxon>
        <taxon>Bacillati</taxon>
        <taxon>Actinomycetota</taxon>
        <taxon>Actinomycetes</taxon>
        <taxon>Micrococcales</taxon>
        <taxon>Brevibacteriaceae</taxon>
        <taxon>Brevibacterium</taxon>
    </lineage>
</organism>
<keyword evidence="2" id="KW-1185">Reference proteome</keyword>
<protein>
    <submittedName>
        <fullName evidence="1">Uncharacterized protein</fullName>
    </submittedName>
</protein>
<accession>A0A366ILL1</accession>
<evidence type="ECO:0000313" key="2">
    <source>
        <dbReference type="Proteomes" id="UP000253509"/>
    </source>
</evidence>